<gene>
    <name evidence="2" type="ORF">C2E21_3290</name>
</gene>
<protein>
    <submittedName>
        <fullName evidence="2">Myosin-7B isoform X1</fullName>
    </submittedName>
</protein>
<dbReference type="AlphaFoldDB" id="A0A2P6TWS3"/>
<evidence type="ECO:0000313" key="2">
    <source>
        <dbReference type="EMBL" id="PRW58510.1"/>
    </source>
</evidence>
<comment type="caution">
    <text evidence="2">The sequence shown here is derived from an EMBL/GenBank/DDBJ whole genome shotgun (WGS) entry which is preliminary data.</text>
</comment>
<feature type="region of interest" description="Disordered" evidence="1">
    <location>
        <begin position="416"/>
        <end position="438"/>
    </location>
</feature>
<accession>A0A2P6TWS3</accession>
<evidence type="ECO:0000256" key="1">
    <source>
        <dbReference type="SAM" id="MobiDB-lite"/>
    </source>
</evidence>
<dbReference type="OrthoDB" id="10673286at2759"/>
<proteinExistence type="predicted"/>
<evidence type="ECO:0000313" key="3">
    <source>
        <dbReference type="Proteomes" id="UP000239899"/>
    </source>
</evidence>
<name>A0A2P6TWS3_CHLSO</name>
<sequence>MKPASKVFGALKSGLKLNKGATAATGAPAAAAAGATQPLVRMEEAPPAPCAARLRAGDMGEWELTIGRQFFKANREVQQAFADYVGRRISAAVYPAAVPGPATAARATAVLSEISTDFQQSYSDAAGGMKATIMANLMAAWDNTSNFEEHIIEYGARNKIDVQYVLQDLARFKKMIADELGSAESAFNSSNFSDHWAAAARHPKFESACANIAPSPAGVSDFKGSVKAVMTSYKHFSSSNFITPPKGEDASTCELRFHACAITLYTSLDGVQRMNEACKYFREPKNVFSLSDNFRLRRELLCRSLVMLQEVERAHKLLDKEVSPGARSLLTIRLEGAQHVLPGKAYDYDQAAGTLYTALSTAILRHNTTVAGEARTEAASALKKAEDVEQQAVQQQQELQQLRTELHNLTRDVKTLKRGRDDEGACEEQPGAKRTPTAAHRFRDAEAALAAAAPAASPAPAPSAARELSSHPIMLSGTAKLAGAAAQPSLAVAAVTARSPLLSHPLNIPAEVRSHPLHFPRC</sequence>
<reference evidence="2 3" key="1">
    <citation type="journal article" date="2018" name="Plant J.">
        <title>Genome sequences of Chlorella sorokiniana UTEX 1602 and Micractinium conductrix SAG 241.80: implications to maltose excretion by a green alga.</title>
        <authorList>
            <person name="Arriola M.B."/>
            <person name="Velmurugan N."/>
            <person name="Zhang Y."/>
            <person name="Plunkett M.H."/>
            <person name="Hondzo H."/>
            <person name="Barney B.M."/>
        </authorList>
    </citation>
    <scope>NUCLEOTIDE SEQUENCE [LARGE SCALE GENOMIC DNA]</scope>
    <source>
        <strain evidence="3">UTEX 1602</strain>
    </source>
</reference>
<dbReference type="EMBL" id="LHPG02000005">
    <property type="protein sequence ID" value="PRW58510.1"/>
    <property type="molecule type" value="Genomic_DNA"/>
</dbReference>
<keyword evidence="3" id="KW-1185">Reference proteome</keyword>
<organism evidence="2 3">
    <name type="scientific">Chlorella sorokiniana</name>
    <name type="common">Freshwater green alga</name>
    <dbReference type="NCBI Taxonomy" id="3076"/>
    <lineage>
        <taxon>Eukaryota</taxon>
        <taxon>Viridiplantae</taxon>
        <taxon>Chlorophyta</taxon>
        <taxon>core chlorophytes</taxon>
        <taxon>Trebouxiophyceae</taxon>
        <taxon>Chlorellales</taxon>
        <taxon>Chlorellaceae</taxon>
        <taxon>Chlorella clade</taxon>
        <taxon>Chlorella</taxon>
    </lineage>
</organism>
<dbReference type="Proteomes" id="UP000239899">
    <property type="component" value="Unassembled WGS sequence"/>
</dbReference>